<dbReference type="InterPro" id="IPR018200">
    <property type="entry name" value="USP_CS"/>
</dbReference>
<dbReference type="Gene3D" id="3.30.2230.10">
    <property type="entry name" value="DUSP-like"/>
    <property type="match status" value="1"/>
</dbReference>
<sequence length="1171" mass="134852">MAEEKDVEMQSEQGDVQILESSFDESLEVEDDTQANVELELENSEEASSDPDEVVKDQENIKLLNERRQIVLDLLEQYKVIAKEGDKVYIIPKFWYDNFFNEDVTDPELLGPIDTTLICRDYDNFFLKDYDDCPYISVPESIFLQLVEWHGLSSNSEPVQTNLVLDEATNTLITEYNKLFYRVQYLIDPNEKPYTRNTRNANNINFFTISTLSTLTEAANKALNIFFELESNLNIDSTSVRIWLATTSMEESIHKSNYLLGPIDFLSYQPKIHVTKDLFGKQLRDLSTTGGNFIIEVKQIDKNYHWVSNYFKYNDFHHAKGTMGLSNLGNTCYMNSALQCLVHIPQLRDYFLYSAYEAELNTDNLIGYKGYVAKAFSSLVQNLFGDTITKQGTNSSFGPNHFKSTVGHFNSMFSGYLQQDSQEFLAFLLDSLHEDLNRIINKPSTEKPSLKEGDDYNDPAVIKSLADETWKMHLLRNDSVITDLFVGMYKSTLECPECTNVSITFDPYSDLTLPLPVDSTWSSKVRIFPQNSPPCILEIELSKNSTYQDLKNYVAKCAQMDSEDLYGCEVFSYQFYNNFESAESNSQFLPLKDLISESDVVVFYELPRTAEDDVIVPILNTRIEEGFNKSHLFGVPFFIVLSQEELNNPTLIRNKLEKLFINLSGGFIQFPSTCVETPERSLDMFPLLSEKYSEVALATSKGYIEEVLKYATPNVVDAIDFFEVKILQDVNEKLRLESEDGKFWTPQSHMNLNKIKAISTFVSPIIADIYNYRTISSNTAKEPTDEEAKNENKEVEEEEQEEENDEEEQQKENLADVLRSHSLIVCEWSLESSRLAFSEEKVINWENPGVLQNVELEELKTQREVDGSDKEITLNDCLNLFSKREVLGLNDSWYCPHCKEHRQASKRIQLWNTPDVLLIHLKRFENQRSFSDKIDATVNFPIENLDMSPYLVHKDDPRGTVYDLYAVDNHYGGLGGGHYTAYVKNFIDNKWYYFDDSRVYETDPEKSVSGSAYLLFYLRRGSNESGGSEQLRELIKKSRFEHEQKIKEIKDKQEELYETSKTSEEDNEDEDEDEDEDEYEDAIEEAEDQASLVNRDSFKTVLVDKEHSNESFEIRHMNDDDGSGRRKMRLLNKIYKTESLTKSESTSPILLSPTEPGNVTDKNSLPSDKSE</sequence>
<feature type="region of interest" description="Disordered" evidence="12">
    <location>
        <begin position="1"/>
        <end position="33"/>
    </location>
</feature>
<dbReference type="Pfam" id="PF00443">
    <property type="entry name" value="UCH"/>
    <property type="match status" value="1"/>
</dbReference>
<evidence type="ECO:0000256" key="6">
    <source>
        <dbReference type="ARBA" id="ARBA00022786"/>
    </source>
</evidence>
<dbReference type="PROSITE" id="PS50235">
    <property type="entry name" value="USP_3"/>
    <property type="match status" value="1"/>
</dbReference>
<dbReference type="GO" id="GO:0010637">
    <property type="term" value="P:negative regulation of mitochondrial fusion"/>
    <property type="evidence" value="ECO:0007669"/>
    <property type="project" value="EnsemblFungi"/>
</dbReference>
<evidence type="ECO:0000256" key="10">
    <source>
        <dbReference type="ARBA" id="ARBA00078780"/>
    </source>
</evidence>
<evidence type="ECO:0000256" key="7">
    <source>
        <dbReference type="ARBA" id="ARBA00022801"/>
    </source>
</evidence>
<name>H2AWK3_KAZAF</name>
<dbReference type="InterPro" id="IPR028889">
    <property type="entry name" value="USP"/>
</dbReference>
<accession>H2AWK3</accession>
<dbReference type="FunCoup" id="H2AWK3">
    <property type="interactions" value="920"/>
</dbReference>
<dbReference type="Proteomes" id="UP000005220">
    <property type="component" value="Chromosome 6"/>
</dbReference>
<dbReference type="PROSITE" id="PS00972">
    <property type="entry name" value="USP_1"/>
    <property type="match status" value="1"/>
</dbReference>
<protein>
    <recommendedName>
        <fullName evidence="3">ubiquitinyl hydrolase 1</fullName>
        <ecNumber evidence="3">3.4.19.12</ecNumber>
    </recommendedName>
    <alternativeName>
        <fullName evidence="11">Deubiquitinating enzyme 12</fullName>
    </alternativeName>
    <alternativeName>
        <fullName evidence="9">Ubiquitin thioesterase 12</fullName>
    </alternativeName>
    <alternativeName>
        <fullName evidence="10">Ubiquitin-specific-processing protease 12</fullName>
    </alternativeName>
</protein>
<feature type="compositionally biased region" description="Acidic residues" evidence="12">
    <location>
        <begin position="22"/>
        <end position="33"/>
    </location>
</feature>
<feature type="compositionally biased region" description="Basic and acidic residues" evidence="12">
    <location>
        <begin position="782"/>
        <end position="793"/>
    </location>
</feature>
<dbReference type="InterPro" id="IPR038765">
    <property type="entry name" value="Papain-like_cys_pep_sf"/>
</dbReference>
<dbReference type="InParanoid" id="H2AWK3"/>
<dbReference type="InterPro" id="IPR035927">
    <property type="entry name" value="DUSP-like_sf"/>
</dbReference>
<dbReference type="EMBL" id="HE650826">
    <property type="protein sequence ID" value="CCF58753.1"/>
    <property type="molecule type" value="Genomic_DNA"/>
</dbReference>
<dbReference type="FunFam" id="3.90.70.10:FF:000180">
    <property type="entry name" value="Ubiquitin carboxyl-terminal hydrolase"/>
    <property type="match status" value="1"/>
</dbReference>
<feature type="region of interest" description="Disordered" evidence="12">
    <location>
        <begin position="1139"/>
        <end position="1171"/>
    </location>
</feature>
<dbReference type="OrthoDB" id="292964at2759"/>
<dbReference type="PROSITE" id="PS51283">
    <property type="entry name" value="DUSP"/>
    <property type="match status" value="1"/>
</dbReference>
<dbReference type="SUPFAM" id="SSF143791">
    <property type="entry name" value="DUSP-like"/>
    <property type="match status" value="1"/>
</dbReference>
<comment type="similarity">
    <text evidence="2">Belongs to the peptidase C19 family.</text>
</comment>
<evidence type="ECO:0000256" key="12">
    <source>
        <dbReference type="SAM" id="MobiDB-lite"/>
    </source>
</evidence>
<keyword evidence="16" id="KW-1185">Reference proteome</keyword>
<dbReference type="GO" id="GO:0016579">
    <property type="term" value="P:protein deubiquitination"/>
    <property type="evidence" value="ECO:0007669"/>
    <property type="project" value="EnsemblFungi"/>
</dbReference>
<dbReference type="PROSITE" id="PS00973">
    <property type="entry name" value="USP_2"/>
    <property type="match status" value="1"/>
</dbReference>
<keyword evidence="4" id="KW-0597">Phosphoprotein</keyword>
<dbReference type="PANTHER" id="PTHR21646:SF24">
    <property type="entry name" value="UBIQUITIN CARBOXYL-TERMINAL HYDROLASE"/>
    <property type="match status" value="1"/>
</dbReference>
<dbReference type="InterPro" id="IPR050185">
    <property type="entry name" value="Ub_carboxyl-term_hydrolase"/>
</dbReference>
<feature type="region of interest" description="Disordered" evidence="12">
    <location>
        <begin position="1048"/>
        <end position="1125"/>
    </location>
</feature>
<dbReference type="SUPFAM" id="SSF54001">
    <property type="entry name" value="Cysteine proteinases"/>
    <property type="match status" value="1"/>
</dbReference>
<evidence type="ECO:0000256" key="11">
    <source>
        <dbReference type="ARBA" id="ARBA00081974"/>
    </source>
</evidence>
<proteinExistence type="inferred from homology"/>
<dbReference type="AlphaFoldDB" id="H2AWK3"/>
<keyword evidence="7" id="KW-0378">Hydrolase</keyword>
<dbReference type="GO" id="GO:0006974">
    <property type="term" value="P:DNA damage response"/>
    <property type="evidence" value="ECO:0007669"/>
    <property type="project" value="EnsemblFungi"/>
</dbReference>
<dbReference type="GO" id="GO:0006508">
    <property type="term" value="P:proteolysis"/>
    <property type="evidence" value="ECO:0007669"/>
    <property type="project" value="UniProtKB-KW"/>
</dbReference>
<reference evidence="15 16" key="1">
    <citation type="journal article" date="2011" name="Proc. Natl. Acad. Sci. U.S.A.">
        <title>Evolutionary erosion of yeast sex chromosomes by mating-type switching accidents.</title>
        <authorList>
            <person name="Gordon J.L."/>
            <person name="Armisen D."/>
            <person name="Proux-Wera E."/>
            <person name="Oheigeartaigh S.S."/>
            <person name="Byrne K.P."/>
            <person name="Wolfe K.H."/>
        </authorList>
    </citation>
    <scope>NUCLEOTIDE SEQUENCE [LARGE SCALE GENOMIC DNA]</scope>
    <source>
        <strain evidence="16">ATCC 22294 / BCRC 22015 / CBS 2517 / CECT 1963 / NBRC 1671 / NRRL Y-8276</strain>
    </source>
</reference>
<dbReference type="GeneID" id="13884221"/>
<dbReference type="KEGG" id="kaf:KAFR_0F01560"/>
<organism evidence="15 16">
    <name type="scientific">Kazachstania africana (strain ATCC 22294 / BCRC 22015 / CBS 2517 / CECT 1963 / NBRC 1671 / NRRL Y-8276)</name>
    <name type="common">Yeast</name>
    <name type="synonym">Kluyveromyces africanus</name>
    <dbReference type="NCBI Taxonomy" id="1071382"/>
    <lineage>
        <taxon>Eukaryota</taxon>
        <taxon>Fungi</taxon>
        <taxon>Dikarya</taxon>
        <taxon>Ascomycota</taxon>
        <taxon>Saccharomycotina</taxon>
        <taxon>Saccharomycetes</taxon>
        <taxon>Saccharomycetales</taxon>
        <taxon>Saccharomycetaceae</taxon>
        <taxon>Kazachstania</taxon>
    </lineage>
</organism>
<dbReference type="EC" id="3.4.19.12" evidence="3"/>
<evidence type="ECO:0000256" key="2">
    <source>
        <dbReference type="ARBA" id="ARBA00009085"/>
    </source>
</evidence>
<feature type="compositionally biased region" description="Acidic residues" evidence="12">
    <location>
        <begin position="1065"/>
        <end position="1088"/>
    </location>
</feature>
<dbReference type="HOGENOM" id="CLU_001060_7_1_1"/>
<dbReference type="CDD" id="cd02674">
    <property type="entry name" value="Peptidase_C19R"/>
    <property type="match status" value="1"/>
</dbReference>
<dbReference type="InterPro" id="IPR006615">
    <property type="entry name" value="Pept_C19_DUSP"/>
</dbReference>
<feature type="compositionally biased region" description="Acidic residues" evidence="12">
    <location>
        <begin position="794"/>
        <end position="809"/>
    </location>
</feature>
<feature type="domain" description="USP" evidence="13">
    <location>
        <begin position="323"/>
        <end position="1020"/>
    </location>
</feature>
<feature type="compositionally biased region" description="Polar residues" evidence="12">
    <location>
        <begin position="1155"/>
        <end position="1171"/>
    </location>
</feature>
<evidence type="ECO:0000256" key="9">
    <source>
        <dbReference type="ARBA" id="ARBA00075183"/>
    </source>
</evidence>
<dbReference type="GO" id="GO:0043596">
    <property type="term" value="C:nuclear replication fork"/>
    <property type="evidence" value="ECO:0007669"/>
    <property type="project" value="EnsemblFungi"/>
</dbReference>
<dbReference type="MEROPS" id="C19.103"/>
<evidence type="ECO:0000313" key="16">
    <source>
        <dbReference type="Proteomes" id="UP000005220"/>
    </source>
</evidence>
<comment type="catalytic activity">
    <reaction evidence="1">
        <text>Thiol-dependent hydrolysis of ester, thioester, amide, peptide and isopeptide bonds formed by the C-terminal Gly of ubiquitin (a 76-residue protein attached to proteins as an intracellular targeting signal).</text>
        <dbReference type="EC" id="3.4.19.12"/>
    </reaction>
</comment>
<dbReference type="GO" id="GO:0004843">
    <property type="term" value="F:cysteine-type deubiquitinase activity"/>
    <property type="evidence" value="ECO:0007669"/>
    <property type="project" value="UniProtKB-EC"/>
</dbReference>
<dbReference type="Pfam" id="PF06337">
    <property type="entry name" value="DUSP"/>
    <property type="match status" value="1"/>
</dbReference>
<evidence type="ECO:0000313" key="15">
    <source>
        <dbReference type="EMBL" id="CCF58753.1"/>
    </source>
</evidence>
<dbReference type="RefSeq" id="XP_003957888.1">
    <property type="nucleotide sequence ID" value="XM_003957839.1"/>
</dbReference>
<gene>
    <name evidence="15" type="primary">KAFR0F01560</name>
    <name evidence="15" type="ORF">KAFR_0F01560</name>
</gene>
<keyword evidence="5" id="KW-0645">Protease</keyword>
<keyword evidence="8" id="KW-0788">Thiol protease</keyword>
<dbReference type="SMART" id="SM00695">
    <property type="entry name" value="DUSP"/>
    <property type="match status" value="1"/>
</dbReference>
<evidence type="ECO:0000259" key="13">
    <source>
        <dbReference type="PROSITE" id="PS50235"/>
    </source>
</evidence>
<dbReference type="PANTHER" id="PTHR21646">
    <property type="entry name" value="UBIQUITIN CARBOXYL-TERMINAL HYDROLASE"/>
    <property type="match status" value="1"/>
</dbReference>
<evidence type="ECO:0000256" key="3">
    <source>
        <dbReference type="ARBA" id="ARBA00012759"/>
    </source>
</evidence>
<evidence type="ECO:0000256" key="4">
    <source>
        <dbReference type="ARBA" id="ARBA00022553"/>
    </source>
</evidence>
<evidence type="ECO:0000256" key="8">
    <source>
        <dbReference type="ARBA" id="ARBA00022807"/>
    </source>
</evidence>
<dbReference type="InterPro" id="IPR001394">
    <property type="entry name" value="Peptidase_C19_UCH"/>
</dbReference>
<feature type="region of interest" description="Disordered" evidence="12">
    <location>
        <begin position="778"/>
        <end position="813"/>
    </location>
</feature>
<evidence type="ECO:0000256" key="1">
    <source>
        <dbReference type="ARBA" id="ARBA00000707"/>
    </source>
</evidence>
<dbReference type="STRING" id="1071382.H2AWK3"/>
<dbReference type="Gene3D" id="3.90.70.10">
    <property type="entry name" value="Cysteine proteinases"/>
    <property type="match status" value="2"/>
</dbReference>
<keyword evidence="6" id="KW-0833">Ubl conjugation pathway</keyword>
<evidence type="ECO:0000256" key="5">
    <source>
        <dbReference type="ARBA" id="ARBA00022670"/>
    </source>
</evidence>
<feature type="domain" description="DUSP" evidence="14">
    <location>
        <begin position="62"/>
        <end position="164"/>
    </location>
</feature>
<dbReference type="eggNOG" id="KOG1870">
    <property type="taxonomic scope" value="Eukaryota"/>
</dbReference>
<evidence type="ECO:0000259" key="14">
    <source>
        <dbReference type="PROSITE" id="PS51283"/>
    </source>
</evidence>
<feature type="compositionally biased region" description="Basic and acidic residues" evidence="12">
    <location>
        <begin position="1096"/>
        <end position="1124"/>
    </location>
</feature>